<protein>
    <submittedName>
        <fullName evidence="2">AbrB family transcriptional regulator</fullName>
    </submittedName>
</protein>
<dbReference type="EMBL" id="AP014633">
    <property type="protein sequence ID" value="BAP57678.1"/>
    <property type="molecule type" value="Genomic_DNA"/>
</dbReference>
<dbReference type="KEGG" id="tig:THII_3381"/>
<dbReference type="SUPFAM" id="SSF89447">
    <property type="entry name" value="AbrB/MazE/MraZ-like"/>
    <property type="match status" value="1"/>
</dbReference>
<dbReference type="SMART" id="SM00966">
    <property type="entry name" value="SpoVT_AbrB"/>
    <property type="match status" value="1"/>
</dbReference>
<reference evidence="2 3" key="1">
    <citation type="journal article" date="2014" name="ISME J.">
        <title>Ecophysiology of Thioploca ingrica as revealed by the complete genome sequence supplemented with proteomic evidence.</title>
        <authorList>
            <person name="Kojima H."/>
            <person name="Ogura Y."/>
            <person name="Yamamoto N."/>
            <person name="Togashi T."/>
            <person name="Mori H."/>
            <person name="Watanabe T."/>
            <person name="Nemoto F."/>
            <person name="Kurokawa K."/>
            <person name="Hayashi T."/>
            <person name="Fukui M."/>
        </authorList>
    </citation>
    <scope>NUCLEOTIDE SEQUENCE [LARGE SCALE GENOMIC DNA]</scope>
</reference>
<evidence type="ECO:0000313" key="2">
    <source>
        <dbReference type="EMBL" id="BAP57678.1"/>
    </source>
</evidence>
<dbReference type="HOGENOM" id="CLU_158484_10_2_6"/>
<dbReference type="GO" id="GO:0003677">
    <property type="term" value="F:DNA binding"/>
    <property type="evidence" value="ECO:0007669"/>
    <property type="project" value="InterPro"/>
</dbReference>
<keyword evidence="3" id="KW-1185">Reference proteome</keyword>
<organism evidence="2 3">
    <name type="scientific">Thioploca ingrica</name>
    <dbReference type="NCBI Taxonomy" id="40754"/>
    <lineage>
        <taxon>Bacteria</taxon>
        <taxon>Pseudomonadati</taxon>
        <taxon>Pseudomonadota</taxon>
        <taxon>Gammaproteobacteria</taxon>
        <taxon>Thiotrichales</taxon>
        <taxon>Thiotrichaceae</taxon>
        <taxon>Thioploca</taxon>
    </lineage>
</organism>
<dbReference type="AlphaFoldDB" id="A0A090AH97"/>
<sequence>MTSSISLQLDAQGQLILPLAVQQALGIKAGDILLAHLENDRLILEKNTVVKQKLKSRFKHLDSLSLADELIQTRRHEAIQENR</sequence>
<dbReference type="InterPro" id="IPR037914">
    <property type="entry name" value="SpoVT-AbrB_sf"/>
</dbReference>
<dbReference type="Proteomes" id="UP000031623">
    <property type="component" value="Chromosome"/>
</dbReference>
<name>A0A090AH97_9GAMM</name>
<dbReference type="InterPro" id="IPR007159">
    <property type="entry name" value="SpoVT-AbrB_dom"/>
</dbReference>
<accession>A0A090AH97</accession>
<evidence type="ECO:0000259" key="1">
    <source>
        <dbReference type="SMART" id="SM00966"/>
    </source>
</evidence>
<dbReference type="Gene3D" id="2.10.260.10">
    <property type="match status" value="1"/>
</dbReference>
<evidence type="ECO:0000313" key="3">
    <source>
        <dbReference type="Proteomes" id="UP000031623"/>
    </source>
</evidence>
<feature type="domain" description="SpoVT-AbrB" evidence="1">
    <location>
        <begin position="7"/>
        <end position="50"/>
    </location>
</feature>
<dbReference type="STRING" id="40754.THII_3381"/>
<proteinExistence type="predicted"/>
<dbReference type="OrthoDB" id="9809003at2"/>
<gene>
    <name evidence="2" type="ORF">THII_3381</name>
</gene>